<dbReference type="Proteomes" id="UP001283361">
    <property type="component" value="Unassembled WGS sequence"/>
</dbReference>
<reference evidence="1" key="1">
    <citation type="journal article" date="2023" name="G3 (Bethesda)">
        <title>A reference genome for the long-term kleptoplast-retaining sea slug Elysia crispata morphotype clarki.</title>
        <authorList>
            <person name="Eastman K.E."/>
            <person name="Pendleton A.L."/>
            <person name="Shaikh M.A."/>
            <person name="Suttiyut T."/>
            <person name="Ogas R."/>
            <person name="Tomko P."/>
            <person name="Gavelis G."/>
            <person name="Widhalm J.R."/>
            <person name="Wisecaver J.H."/>
        </authorList>
    </citation>
    <scope>NUCLEOTIDE SEQUENCE</scope>
    <source>
        <strain evidence="1">ECLA1</strain>
    </source>
</reference>
<accession>A0AAE1CRG5</accession>
<organism evidence="1 2">
    <name type="scientific">Elysia crispata</name>
    <name type="common">lettuce slug</name>
    <dbReference type="NCBI Taxonomy" id="231223"/>
    <lineage>
        <taxon>Eukaryota</taxon>
        <taxon>Metazoa</taxon>
        <taxon>Spiralia</taxon>
        <taxon>Lophotrochozoa</taxon>
        <taxon>Mollusca</taxon>
        <taxon>Gastropoda</taxon>
        <taxon>Heterobranchia</taxon>
        <taxon>Euthyneura</taxon>
        <taxon>Panpulmonata</taxon>
        <taxon>Sacoglossa</taxon>
        <taxon>Placobranchoidea</taxon>
        <taxon>Plakobranchidae</taxon>
        <taxon>Elysia</taxon>
    </lineage>
</organism>
<evidence type="ECO:0000313" key="2">
    <source>
        <dbReference type="Proteomes" id="UP001283361"/>
    </source>
</evidence>
<evidence type="ECO:0000313" key="1">
    <source>
        <dbReference type="EMBL" id="KAK3729531.1"/>
    </source>
</evidence>
<name>A0AAE1CRG5_9GAST</name>
<comment type="caution">
    <text evidence="1">The sequence shown here is derived from an EMBL/GenBank/DDBJ whole genome shotgun (WGS) entry which is preliminary data.</text>
</comment>
<dbReference type="EMBL" id="JAWDGP010007140">
    <property type="protein sequence ID" value="KAK3729531.1"/>
    <property type="molecule type" value="Genomic_DNA"/>
</dbReference>
<proteinExistence type="predicted"/>
<protein>
    <submittedName>
        <fullName evidence="1">Uncharacterized protein</fullName>
    </submittedName>
</protein>
<sequence length="138" mass="15343">MGNVHLTSCCGPTNGPDSPLVMTNIDTNRVIDQPVEIMRRNSAVDSCRRTPGPLSDARCCHGTILHGGRRGRSRKLSLIECRGVFFVRKLVSHMSRHVAKVALMSTCGCPHVTSLGQDGADVQLWLPTYHVSWLRWHR</sequence>
<dbReference type="AlphaFoldDB" id="A0AAE1CRG5"/>
<gene>
    <name evidence="1" type="ORF">RRG08_044046</name>
</gene>
<keyword evidence="2" id="KW-1185">Reference proteome</keyword>